<proteinExistence type="predicted"/>
<dbReference type="InterPro" id="IPR000182">
    <property type="entry name" value="GNAT_dom"/>
</dbReference>
<organism evidence="4 5">
    <name type="scientific">Heyndrickxia oleronia</name>
    <dbReference type="NCBI Taxonomy" id="38875"/>
    <lineage>
        <taxon>Bacteria</taxon>
        <taxon>Bacillati</taxon>
        <taxon>Bacillota</taxon>
        <taxon>Bacilli</taxon>
        <taxon>Bacillales</taxon>
        <taxon>Bacillaceae</taxon>
        <taxon>Heyndrickxia</taxon>
    </lineage>
</organism>
<reference evidence="4 5" key="1">
    <citation type="submission" date="2017-01" db="EMBL/GenBank/DDBJ databases">
        <title>Draft genome sequence of Bacillus oleronius.</title>
        <authorList>
            <person name="Allam M."/>
        </authorList>
    </citation>
    <scope>NUCLEOTIDE SEQUENCE [LARGE SCALE GENOMIC DNA]</scope>
    <source>
        <strain evidence="4 5">DSM 9356</strain>
    </source>
</reference>
<dbReference type="PROSITE" id="PS51186">
    <property type="entry name" value="GNAT"/>
    <property type="match status" value="1"/>
</dbReference>
<evidence type="ECO:0000256" key="2">
    <source>
        <dbReference type="ARBA" id="ARBA00023315"/>
    </source>
</evidence>
<dbReference type="PANTHER" id="PTHR43072">
    <property type="entry name" value="N-ACETYLTRANSFERASE"/>
    <property type="match status" value="1"/>
</dbReference>
<name>A0A8E2LER4_9BACI</name>
<dbReference type="AlphaFoldDB" id="A0A8E2LER4"/>
<evidence type="ECO:0000259" key="3">
    <source>
        <dbReference type="PROSITE" id="PS51186"/>
    </source>
</evidence>
<evidence type="ECO:0000313" key="5">
    <source>
        <dbReference type="Proteomes" id="UP000189761"/>
    </source>
</evidence>
<accession>A0A8E2LER4</accession>
<keyword evidence="2" id="KW-0012">Acyltransferase</keyword>
<sequence length="167" mass="18855">MSENIAFKNASIEDLPIIVDIYNSTVPSRMVTADTEPVSINDRLDWFNEHNPNKRPLWVVEYDGQICGWVSLHSFYGRPAYNATAEVSIYLHESFRGKGLGKKILKKVIEECPNLSIDTLLGFIFGHNEPSIGLFSSFGFEKWAHLPEVAILDGLKRDLIIMGKKIS</sequence>
<feature type="domain" description="N-acetyltransferase" evidence="3">
    <location>
        <begin position="5"/>
        <end position="167"/>
    </location>
</feature>
<evidence type="ECO:0000256" key="1">
    <source>
        <dbReference type="ARBA" id="ARBA00022679"/>
    </source>
</evidence>
<evidence type="ECO:0000313" key="4">
    <source>
        <dbReference type="EMBL" id="OOP68603.1"/>
    </source>
</evidence>
<dbReference type="Pfam" id="PF00583">
    <property type="entry name" value="Acetyltransf_1"/>
    <property type="match status" value="1"/>
</dbReference>
<dbReference type="Gene3D" id="3.40.630.30">
    <property type="match status" value="1"/>
</dbReference>
<dbReference type="InterPro" id="IPR016181">
    <property type="entry name" value="Acyl_CoA_acyltransferase"/>
</dbReference>
<dbReference type="RefSeq" id="WP_078110055.1">
    <property type="nucleotide sequence ID" value="NZ_CP065424.1"/>
</dbReference>
<keyword evidence="5" id="KW-1185">Reference proteome</keyword>
<dbReference type="GO" id="GO:0016747">
    <property type="term" value="F:acyltransferase activity, transferring groups other than amino-acyl groups"/>
    <property type="evidence" value="ECO:0007669"/>
    <property type="project" value="InterPro"/>
</dbReference>
<comment type="caution">
    <text evidence="4">The sequence shown here is derived from an EMBL/GenBank/DDBJ whole genome shotgun (WGS) entry which is preliminary data.</text>
</comment>
<keyword evidence="1 4" id="KW-0808">Transferase</keyword>
<protein>
    <submittedName>
        <fullName evidence="4">N-acetyltransferase</fullName>
    </submittedName>
</protein>
<gene>
    <name evidence="4" type="ORF">BWZ43_09490</name>
</gene>
<dbReference type="PANTHER" id="PTHR43072:SF23">
    <property type="entry name" value="UPF0039 PROTEIN C11D3.02C"/>
    <property type="match status" value="1"/>
</dbReference>
<dbReference type="SUPFAM" id="SSF55729">
    <property type="entry name" value="Acyl-CoA N-acyltransferases (Nat)"/>
    <property type="match status" value="1"/>
</dbReference>
<dbReference type="EMBL" id="MTLA01000096">
    <property type="protein sequence ID" value="OOP68603.1"/>
    <property type="molecule type" value="Genomic_DNA"/>
</dbReference>
<dbReference type="Proteomes" id="UP000189761">
    <property type="component" value="Unassembled WGS sequence"/>
</dbReference>